<comment type="caution">
    <text evidence="1">The sequence shown here is derived from an EMBL/GenBank/DDBJ whole genome shotgun (WGS) entry which is preliminary data.</text>
</comment>
<dbReference type="EMBL" id="JACIBX010000015">
    <property type="protein sequence ID" value="MBB3713456.1"/>
    <property type="molecule type" value="Genomic_DNA"/>
</dbReference>
<name>A0ABR6HSL3_9RHOB</name>
<evidence type="ECO:0000313" key="1">
    <source>
        <dbReference type="EMBL" id="MBB3713456.1"/>
    </source>
</evidence>
<dbReference type="Proteomes" id="UP000576152">
    <property type="component" value="Unassembled WGS sequence"/>
</dbReference>
<protein>
    <submittedName>
        <fullName evidence="1">Uncharacterized protein</fullName>
    </submittedName>
</protein>
<organism evidence="1 2">
    <name type="scientific">Limimaricola variabilis</name>
    <dbReference type="NCBI Taxonomy" id="1492771"/>
    <lineage>
        <taxon>Bacteria</taxon>
        <taxon>Pseudomonadati</taxon>
        <taxon>Pseudomonadota</taxon>
        <taxon>Alphaproteobacteria</taxon>
        <taxon>Rhodobacterales</taxon>
        <taxon>Paracoccaceae</taxon>
        <taxon>Limimaricola</taxon>
    </lineage>
</organism>
<reference evidence="1 2" key="1">
    <citation type="submission" date="2020-08" db="EMBL/GenBank/DDBJ databases">
        <title>Genomic Encyclopedia of Type Strains, Phase III (KMG-III): the genomes of soil and plant-associated and newly described type strains.</title>
        <authorList>
            <person name="Whitman W."/>
        </authorList>
    </citation>
    <scope>NUCLEOTIDE SEQUENCE [LARGE SCALE GENOMIC DNA]</scope>
    <source>
        <strain evidence="1 2">CECT 8572</strain>
    </source>
</reference>
<accession>A0ABR6HSL3</accession>
<proteinExistence type="predicted"/>
<dbReference type="RefSeq" id="WP_183474937.1">
    <property type="nucleotide sequence ID" value="NZ_JACIBX010000015.1"/>
</dbReference>
<sequence>MSSVETLAYFLEEDALRGVMRDWPAGMQLMVRLDGSGRCELVVHHRDEAARVLETLREGLGEAVDTLAVVPEVEGYATRRVRFSEEQQLLALAASADGLSESAQDYAINYRFAREEGLDPETVIGRDARRFADEIESDLPQVSERRVARRNAAPAEPRLFPEGFEAADDPARRECALVTAHLHGQGARVRLTLEPEALAPGAAELPVTVENVGHSEDFGCFVLPRGALAGWEPGLPLVIDMPQAQFPEAWAARFRRQTHHAQVSITARGVFVRPQLPAPEAPAEAPMVEVQEGWRLGRPLRAALLVAGMLAVGGSLLVGWNPGTTTEHSAAPLQPARSGLAALTNAGEVAR</sequence>
<evidence type="ECO:0000313" key="2">
    <source>
        <dbReference type="Proteomes" id="UP000576152"/>
    </source>
</evidence>
<gene>
    <name evidence="1" type="ORF">FHS00_003060</name>
</gene>
<keyword evidence="2" id="KW-1185">Reference proteome</keyword>